<dbReference type="Gene3D" id="3.30.420.10">
    <property type="entry name" value="Ribonuclease H-like superfamily/Ribonuclease H"/>
    <property type="match status" value="1"/>
</dbReference>
<reference evidence="1 2" key="1">
    <citation type="submission" date="2013-11" db="EMBL/GenBank/DDBJ databases">
        <title>Genome sequencing of Stegodyphus mimosarum.</title>
        <authorList>
            <person name="Bechsgaard J."/>
        </authorList>
    </citation>
    <scope>NUCLEOTIDE SEQUENCE [LARGE SCALE GENOMIC DNA]</scope>
</reference>
<dbReference type="Proteomes" id="UP000054359">
    <property type="component" value="Unassembled WGS sequence"/>
</dbReference>
<name>A0A087T1F3_STEMI</name>
<keyword evidence="2" id="KW-1185">Reference proteome</keyword>
<dbReference type="InterPro" id="IPR036397">
    <property type="entry name" value="RNaseH_sf"/>
</dbReference>
<feature type="non-terminal residue" evidence="1">
    <location>
        <position position="132"/>
    </location>
</feature>
<evidence type="ECO:0008006" key="3">
    <source>
        <dbReference type="Google" id="ProtNLM"/>
    </source>
</evidence>
<dbReference type="GO" id="GO:0003676">
    <property type="term" value="F:nucleic acid binding"/>
    <property type="evidence" value="ECO:0007669"/>
    <property type="project" value="InterPro"/>
</dbReference>
<gene>
    <name evidence="1" type="ORF">X975_12883</name>
</gene>
<evidence type="ECO:0000313" key="2">
    <source>
        <dbReference type="Proteomes" id="UP000054359"/>
    </source>
</evidence>
<sequence length="132" mass="15716">MGLCSQRPKHAPALMARHHQLRQQWAKKHRNWTLEEWMKLAWSDELHFLVHHIDGHVLICHFPNETLAPRCTVGQKRCRWWDYYGMDNVFMEHIRTHNPHRTISDICALCEHHCKPGSSIHDKCIFGRGCVY</sequence>
<evidence type="ECO:0000313" key="1">
    <source>
        <dbReference type="EMBL" id="KFM58942.1"/>
    </source>
</evidence>
<organism evidence="1 2">
    <name type="scientific">Stegodyphus mimosarum</name>
    <name type="common">African social velvet spider</name>
    <dbReference type="NCBI Taxonomy" id="407821"/>
    <lineage>
        <taxon>Eukaryota</taxon>
        <taxon>Metazoa</taxon>
        <taxon>Ecdysozoa</taxon>
        <taxon>Arthropoda</taxon>
        <taxon>Chelicerata</taxon>
        <taxon>Arachnida</taxon>
        <taxon>Araneae</taxon>
        <taxon>Araneomorphae</taxon>
        <taxon>Entelegynae</taxon>
        <taxon>Eresoidea</taxon>
        <taxon>Eresidae</taxon>
        <taxon>Stegodyphus</taxon>
    </lineage>
</organism>
<proteinExistence type="predicted"/>
<dbReference type="EMBL" id="KK112955">
    <property type="protein sequence ID" value="KFM58942.1"/>
    <property type="molecule type" value="Genomic_DNA"/>
</dbReference>
<accession>A0A087T1F3</accession>
<protein>
    <recommendedName>
        <fullName evidence="3">Transposase Tc1-like domain-containing protein</fullName>
    </recommendedName>
</protein>
<dbReference type="OrthoDB" id="4843387at2759"/>
<dbReference type="AlphaFoldDB" id="A0A087T1F3"/>